<dbReference type="RefSeq" id="WP_150435049.1">
    <property type="nucleotide sequence ID" value="NZ_VYKJ01000005.1"/>
</dbReference>
<evidence type="ECO:0000256" key="1">
    <source>
        <dbReference type="SAM" id="SignalP"/>
    </source>
</evidence>
<dbReference type="EMBL" id="VYKJ01000005">
    <property type="protein sequence ID" value="KAA8999848.1"/>
    <property type="molecule type" value="Genomic_DNA"/>
</dbReference>
<feature type="chain" id="PRO_5023871915" evidence="1">
    <location>
        <begin position="30"/>
        <end position="778"/>
    </location>
</feature>
<feature type="signal peptide" evidence="1">
    <location>
        <begin position="1"/>
        <end position="29"/>
    </location>
</feature>
<sequence>MQISRRKILRWILPSAFLIKLSTSSKTIAAEQPNSNKIKKNQAPTPKDIKHIENIPTLNNINELDAKTIQQSFSKMYPENTIGASINLLKYALFGSQPINSNTISPWEKNEEVKFGEIRIFENQPIIHIGNKTKTKEKPDNNWRHCSSLANGYITLEQLGGRPIRGFDNSEYIDKFHSLALLGICNELRLGAGVYETKKSHIFTCPVTIRGIGSNFTQTDQYGTSAIYDKRGRKSNGYLLTFDNGKQATIGIRLDGFQVYGNRSDENQGVMIKASGWAIYVENLMIRNFGKQGLSFEHVNDGTYTGLQILACGGYIDNTPYYAIDMDPSGLTSWINLSSFTRLHVEHCRYAIKLAGWMLTFIGCHIETGNWNSTDNFSPMINIGPVARPIIFVGCHFISPDWEKYLSSTKNNSEDILSKIPGMIDTTYPKEKIWVINEYETKIKFQGCNFTVSVGRARFINLPWISIDLIDCHSTSGSMYKHLSPFTLGARSIVTGNTIIISKVSNNKSIYSNYVNDIFCSAIHQNSSYGIFHGNNIICIGYTGKSLAAITSTNPDDCIYHSNKIIGYTHEMLKTIGGQIFNGLRIRSSEKTIDIATNSLLTSSNKFCVRTNQGYQTSHLVYDASQPESFTLRPSIDNGAAYIGNSSITWTSVYVKSGVITTADERIKKDITKINDIEMKVARELKNFLSKFKYNSTSGMSNQEMNKIHFGISAQNVVNAFNKFGLNAMDYGIVVYDSWENIPPELDDEGEIITPEIKAGNKYSIRYDELFCFIISSI</sequence>
<dbReference type="AlphaFoldDB" id="A0A5J5FZS9"/>
<feature type="domain" description="Peptidase S74" evidence="2">
    <location>
        <begin position="664"/>
        <end position="725"/>
    </location>
</feature>
<protein>
    <submittedName>
        <fullName evidence="3">Tail fiber domain-containing protein</fullName>
    </submittedName>
</protein>
<keyword evidence="4" id="KW-1185">Reference proteome</keyword>
<accession>A0A5J5FZS9</accession>
<name>A0A5J5FZS9_9GAMM</name>
<proteinExistence type="predicted"/>
<dbReference type="CDD" id="cd10144">
    <property type="entry name" value="Peptidase_S74_CIMCD"/>
    <property type="match status" value="1"/>
</dbReference>
<dbReference type="Gene3D" id="1.10.10.10">
    <property type="entry name" value="Winged helix-like DNA-binding domain superfamily/Winged helix DNA-binding domain"/>
    <property type="match status" value="1"/>
</dbReference>
<dbReference type="SUPFAM" id="SSF51126">
    <property type="entry name" value="Pectin lyase-like"/>
    <property type="match status" value="1"/>
</dbReference>
<gene>
    <name evidence="3" type="ORF">FJU30_11125</name>
</gene>
<evidence type="ECO:0000313" key="4">
    <source>
        <dbReference type="Proteomes" id="UP000335415"/>
    </source>
</evidence>
<dbReference type="InterPro" id="IPR036388">
    <property type="entry name" value="WH-like_DNA-bd_sf"/>
</dbReference>
<dbReference type="Proteomes" id="UP000335415">
    <property type="component" value="Unassembled WGS sequence"/>
</dbReference>
<reference evidence="3 4" key="1">
    <citation type="submission" date="2019-09" db="EMBL/GenBank/DDBJ databases">
        <authorList>
            <person name="Li Y."/>
        </authorList>
    </citation>
    <scope>NUCLEOTIDE SEQUENCE [LARGE SCALE GENOMIC DNA]</scope>
    <source>
        <strain evidence="3 4">L3-3HA</strain>
    </source>
</reference>
<dbReference type="Pfam" id="PF13884">
    <property type="entry name" value="Peptidase_S74"/>
    <property type="match status" value="1"/>
</dbReference>
<organism evidence="3 4">
    <name type="scientific">Affinibrenneria salicis</name>
    <dbReference type="NCBI Taxonomy" id="2590031"/>
    <lineage>
        <taxon>Bacteria</taxon>
        <taxon>Pseudomonadati</taxon>
        <taxon>Pseudomonadota</taxon>
        <taxon>Gammaproteobacteria</taxon>
        <taxon>Enterobacterales</taxon>
        <taxon>Pectobacteriaceae</taxon>
        <taxon>Affinibrenneria</taxon>
    </lineage>
</organism>
<comment type="caution">
    <text evidence="3">The sequence shown here is derived from an EMBL/GenBank/DDBJ whole genome shotgun (WGS) entry which is preliminary data.</text>
</comment>
<dbReference type="InterPro" id="IPR011050">
    <property type="entry name" value="Pectin_lyase_fold/virulence"/>
</dbReference>
<dbReference type="OrthoDB" id="6054389at2"/>
<evidence type="ECO:0000259" key="2">
    <source>
        <dbReference type="Pfam" id="PF13884"/>
    </source>
</evidence>
<keyword evidence="1" id="KW-0732">Signal</keyword>
<evidence type="ECO:0000313" key="3">
    <source>
        <dbReference type="EMBL" id="KAA8999848.1"/>
    </source>
</evidence>
<dbReference type="InterPro" id="IPR030392">
    <property type="entry name" value="S74_ICA"/>
</dbReference>